<name>A0A512TQB6_CLOBU</name>
<dbReference type="AlphaFoldDB" id="A0A512TQB6"/>
<accession>A0A512TQB6</accession>
<protein>
    <submittedName>
        <fullName evidence="1">Uncharacterized protein</fullName>
    </submittedName>
</protein>
<dbReference type="EMBL" id="BKBC01000049">
    <property type="protein sequence ID" value="GEQ22474.1"/>
    <property type="molecule type" value="Genomic_DNA"/>
</dbReference>
<comment type="caution">
    <text evidence="1">The sequence shown here is derived from an EMBL/GenBank/DDBJ whole genome shotgun (WGS) entry which is preliminary data.</text>
</comment>
<organism evidence="1 2">
    <name type="scientific">Clostridium butyricum</name>
    <dbReference type="NCBI Taxonomy" id="1492"/>
    <lineage>
        <taxon>Bacteria</taxon>
        <taxon>Bacillati</taxon>
        <taxon>Bacillota</taxon>
        <taxon>Clostridia</taxon>
        <taxon>Eubacteriales</taxon>
        <taxon>Clostridiaceae</taxon>
        <taxon>Clostridium</taxon>
    </lineage>
</organism>
<evidence type="ECO:0000313" key="2">
    <source>
        <dbReference type="Proteomes" id="UP000321089"/>
    </source>
</evidence>
<evidence type="ECO:0000313" key="1">
    <source>
        <dbReference type="EMBL" id="GEQ22474.1"/>
    </source>
</evidence>
<sequence>MPNDIYNEIARVVHGNTNQSIAASNYGTGMALATVTESGLLVDGIKQEYPKGDYWILDNLKNTDNITTESASGTESHTHTIKTPSNQLAIKVGDRVLVAVMGINAVIVGRISNG</sequence>
<dbReference type="Proteomes" id="UP000321089">
    <property type="component" value="Unassembled WGS sequence"/>
</dbReference>
<dbReference type="RefSeq" id="WP_046057706.1">
    <property type="nucleotide sequence ID" value="NZ_BKBC01000049.1"/>
</dbReference>
<proteinExistence type="predicted"/>
<reference evidence="1 2" key="1">
    <citation type="submission" date="2019-07" db="EMBL/GenBank/DDBJ databases">
        <title>Whole genome shotgun sequence of Clostridium butyricum NBRC 3858.</title>
        <authorList>
            <person name="Hosoyama A."/>
            <person name="Uohara A."/>
            <person name="Ohji S."/>
            <person name="Ichikawa N."/>
        </authorList>
    </citation>
    <scope>NUCLEOTIDE SEQUENCE [LARGE SCALE GENOMIC DNA]</scope>
    <source>
        <strain evidence="1 2">NBRC 3858</strain>
    </source>
</reference>
<gene>
    <name evidence="1" type="ORF">CBU02nite_29800</name>
</gene>